<dbReference type="SFLD" id="SFLDG01129">
    <property type="entry name" value="C1.5:_HAD__Beta-PGM__Phosphata"/>
    <property type="match status" value="1"/>
</dbReference>
<accession>A0AAJ1BJH0</accession>
<evidence type="ECO:0000313" key="1">
    <source>
        <dbReference type="EMBL" id="MCH4295843.1"/>
    </source>
</evidence>
<dbReference type="NCBIfam" id="TIGR01509">
    <property type="entry name" value="HAD-SF-IA-v3"/>
    <property type="match status" value="1"/>
</dbReference>
<proteinExistence type="predicted"/>
<dbReference type="PANTHER" id="PTHR43885">
    <property type="entry name" value="HALOACID DEHALOGENASE-LIKE HYDROLASE"/>
    <property type="match status" value="1"/>
</dbReference>
<dbReference type="RefSeq" id="WP_240591964.1">
    <property type="nucleotide sequence ID" value="NZ_JAKUDL010000006.1"/>
</dbReference>
<dbReference type="Proteomes" id="UP001297581">
    <property type="component" value="Unassembled WGS sequence"/>
</dbReference>
<dbReference type="NCBIfam" id="TIGR01549">
    <property type="entry name" value="HAD-SF-IA-v1"/>
    <property type="match status" value="1"/>
</dbReference>
<dbReference type="PANTHER" id="PTHR43885:SF1">
    <property type="entry name" value="SUPERFAMILY HYDROLASE, PUTATIVE (AFU_ORTHOLOGUE AFUA_4G13290)-RELATED"/>
    <property type="match status" value="1"/>
</dbReference>
<dbReference type="InterPro" id="IPR006439">
    <property type="entry name" value="HAD-SF_hydro_IA"/>
</dbReference>
<comment type="caution">
    <text evidence="1">The sequence shown here is derived from an EMBL/GenBank/DDBJ whole genome shotgun (WGS) entry which is preliminary data.</text>
</comment>
<gene>
    <name evidence="1" type="ORF">MJ923_16175</name>
</gene>
<dbReference type="Gene3D" id="1.10.260.80">
    <property type="match status" value="1"/>
</dbReference>
<dbReference type="GO" id="GO:0016787">
    <property type="term" value="F:hydrolase activity"/>
    <property type="evidence" value="ECO:0007669"/>
    <property type="project" value="UniProtKB-KW"/>
</dbReference>
<dbReference type="SFLD" id="SFLDS00003">
    <property type="entry name" value="Haloacid_Dehalogenase"/>
    <property type="match status" value="1"/>
</dbReference>
<dbReference type="Gene3D" id="3.40.50.1000">
    <property type="entry name" value="HAD superfamily/HAD-like"/>
    <property type="match status" value="1"/>
</dbReference>
<organism evidence="1 2">
    <name type="scientific">Shewanella zhuhaiensis</name>
    <dbReference type="NCBI Taxonomy" id="2919576"/>
    <lineage>
        <taxon>Bacteria</taxon>
        <taxon>Pseudomonadati</taxon>
        <taxon>Pseudomonadota</taxon>
        <taxon>Gammaproteobacteria</taxon>
        <taxon>Alteromonadales</taxon>
        <taxon>Shewanellaceae</taxon>
        <taxon>Shewanella</taxon>
    </lineage>
</organism>
<dbReference type="Pfam" id="PF00702">
    <property type="entry name" value="Hydrolase"/>
    <property type="match status" value="1"/>
</dbReference>
<keyword evidence="1" id="KW-0378">Hydrolase</keyword>
<dbReference type="AlphaFoldDB" id="A0AAJ1BJH0"/>
<evidence type="ECO:0000313" key="2">
    <source>
        <dbReference type="Proteomes" id="UP001297581"/>
    </source>
</evidence>
<dbReference type="SUPFAM" id="SSF56784">
    <property type="entry name" value="HAD-like"/>
    <property type="match status" value="1"/>
</dbReference>
<name>A0AAJ1BJH0_9GAMM</name>
<dbReference type="EMBL" id="JAKUDL010000006">
    <property type="protein sequence ID" value="MCH4295843.1"/>
    <property type="molecule type" value="Genomic_DNA"/>
</dbReference>
<keyword evidence="2" id="KW-1185">Reference proteome</keyword>
<protein>
    <submittedName>
        <fullName evidence="1">HAD family hydrolase</fullName>
    </submittedName>
</protein>
<dbReference type="InterPro" id="IPR036412">
    <property type="entry name" value="HAD-like_sf"/>
</dbReference>
<reference evidence="1 2" key="1">
    <citation type="submission" date="2022-02" db="EMBL/GenBank/DDBJ databases">
        <title>The genome sequence of Shewanella sp. 3B26.</title>
        <authorList>
            <person name="Du J."/>
        </authorList>
    </citation>
    <scope>NUCLEOTIDE SEQUENCE [LARGE SCALE GENOMIC DNA]</scope>
    <source>
        <strain evidence="1 2">3B26</strain>
    </source>
</reference>
<sequence length="214" mass="22861">MTPGNTRAASPQFQRPLQLSSINAVVFDLDGTLAHSNPDFPAMRAALGLTSGADILAHVQSLPASEQARALDIVHHFELEAAANASWIDGAPELLNWLHAEGLPTAVLTRNMREAASHTLSRLGLEVDVLLTREDAPAKPDPTGLLQIAAAWQLPPARVLYVGDYLFDLQTAGRAGSPSALYCPQELPPFASMADVLVPCYFGLIEAFSASRRG</sequence>
<dbReference type="InterPro" id="IPR023214">
    <property type="entry name" value="HAD_sf"/>
</dbReference>